<proteinExistence type="predicted"/>
<comment type="caution">
    <text evidence="2">The sequence shown here is derived from an EMBL/GenBank/DDBJ whole genome shotgun (WGS) entry which is preliminary data.</text>
</comment>
<evidence type="ECO:0000313" key="2">
    <source>
        <dbReference type="EMBL" id="RLP82416.1"/>
    </source>
</evidence>
<dbReference type="RefSeq" id="WP_121688943.1">
    <property type="nucleotide sequence ID" value="NZ_RCUY01000009.1"/>
</dbReference>
<feature type="region of interest" description="Disordered" evidence="1">
    <location>
        <begin position="1"/>
        <end position="20"/>
    </location>
</feature>
<gene>
    <name evidence="2" type="ORF">D9V34_11615</name>
</gene>
<keyword evidence="3" id="KW-1185">Reference proteome</keyword>
<organism evidence="2 3">
    <name type="scientific">Mycetocola lacteus</name>
    <dbReference type="NCBI Taxonomy" id="76637"/>
    <lineage>
        <taxon>Bacteria</taxon>
        <taxon>Bacillati</taxon>
        <taxon>Actinomycetota</taxon>
        <taxon>Actinomycetes</taxon>
        <taxon>Micrococcales</taxon>
        <taxon>Microbacteriaceae</taxon>
        <taxon>Mycetocola</taxon>
    </lineage>
</organism>
<dbReference type="AlphaFoldDB" id="A0A3L7APQ8"/>
<evidence type="ECO:0008006" key="4">
    <source>
        <dbReference type="Google" id="ProtNLM"/>
    </source>
</evidence>
<dbReference type="OrthoDB" id="3381577at2"/>
<evidence type="ECO:0000313" key="3">
    <source>
        <dbReference type="Proteomes" id="UP000269438"/>
    </source>
</evidence>
<reference evidence="2 3" key="1">
    <citation type="submission" date="2018-10" db="EMBL/GenBank/DDBJ databases">
        <authorList>
            <person name="Li J."/>
        </authorList>
    </citation>
    <scope>NUCLEOTIDE SEQUENCE [LARGE SCALE GENOMIC DNA]</scope>
    <source>
        <strain evidence="2 3">JCM 11654</strain>
    </source>
</reference>
<accession>A0A3L7APQ8</accession>
<evidence type="ECO:0000256" key="1">
    <source>
        <dbReference type="SAM" id="MobiDB-lite"/>
    </source>
</evidence>
<dbReference type="EMBL" id="RCUY01000009">
    <property type="protein sequence ID" value="RLP82416.1"/>
    <property type="molecule type" value="Genomic_DNA"/>
</dbReference>
<dbReference type="Proteomes" id="UP000269438">
    <property type="component" value="Unassembled WGS sequence"/>
</dbReference>
<sequence length="97" mass="10905">MPRSNRPRGRKPPAHDHDGLQHLVAGLKRSETRRGIEYAVQPVSPRSAVKPYVCPGCNLSIEIGTAHVVVWRTDGVMGERAGLEARRHWHNHCWLIA</sequence>
<feature type="compositionally biased region" description="Basic residues" evidence="1">
    <location>
        <begin position="1"/>
        <end position="12"/>
    </location>
</feature>
<name>A0A3L7APQ8_9MICO</name>
<protein>
    <recommendedName>
        <fullName evidence="4">ATP/GTP-binding protein</fullName>
    </recommendedName>
</protein>